<keyword evidence="3" id="KW-1185">Reference proteome</keyword>
<protein>
    <submittedName>
        <fullName evidence="2">SgcJ/EcaC family oxidoreductase</fullName>
    </submittedName>
</protein>
<dbReference type="RefSeq" id="WP_135208815.1">
    <property type="nucleotide sequence ID" value="NZ_SPVF01000247.1"/>
</dbReference>
<dbReference type="InterPro" id="IPR011944">
    <property type="entry name" value="Steroid_delta5-4_isomerase"/>
</dbReference>
<dbReference type="Pfam" id="PF14534">
    <property type="entry name" value="DUF4440"/>
    <property type="match status" value="1"/>
</dbReference>
<dbReference type="EMBL" id="SPVF01000247">
    <property type="protein sequence ID" value="TFW13731.1"/>
    <property type="molecule type" value="Genomic_DNA"/>
</dbReference>
<sequence>MSTSDDELAIRKLIATWLNATRAGDVDAVLSLMAPDAVFLVPGGPPMCGREAFAKPLRALLATHSIETLSEIQEIAIEGNMAYARTRLTVEVRPRDGSAAPVRRSGHTMSILRKQPSGAWLLTRDANLLGAPA</sequence>
<feature type="domain" description="DUF4440" evidence="1">
    <location>
        <begin position="10"/>
        <end position="121"/>
    </location>
</feature>
<evidence type="ECO:0000259" key="1">
    <source>
        <dbReference type="Pfam" id="PF14534"/>
    </source>
</evidence>
<dbReference type="InterPro" id="IPR027843">
    <property type="entry name" value="DUF4440"/>
</dbReference>
<comment type="caution">
    <text evidence="2">The sequence shown here is derived from an EMBL/GenBank/DDBJ whole genome shotgun (WGS) entry which is preliminary data.</text>
</comment>
<name>A0A4Y9RZT2_9BURK</name>
<dbReference type="SUPFAM" id="SSF54427">
    <property type="entry name" value="NTF2-like"/>
    <property type="match status" value="1"/>
</dbReference>
<dbReference type="Gene3D" id="3.10.450.50">
    <property type="match status" value="1"/>
</dbReference>
<dbReference type="InterPro" id="IPR032710">
    <property type="entry name" value="NTF2-like_dom_sf"/>
</dbReference>
<dbReference type="AlphaFoldDB" id="A0A4Y9RZT2"/>
<gene>
    <name evidence="2" type="ORF">E4L96_19140</name>
</gene>
<accession>A0A4Y9RZT2</accession>
<proteinExistence type="predicted"/>
<dbReference type="Proteomes" id="UP000298438">
    <property type="component" value="Unassembled WGS sequence"/>
</dbReference>
<organism evidence="2 3">
    <name type="scientific">Zemynaea arenosa</name>
    <dbReference type="NCBI Taxonomy" id="2561931"/>
    <lineage>
        <taxon>Bacteria</taxon>
        <taxon>Pseudomonadati</taxon>
        <taxon>Pseudomonadota</taxon>
        <taxon>Betaproteobacteria</taxon>
        <taxon>Burkholderiales</taxon>
        <taxon>Oxalobacteraceae</taxon>
        <taxon>Telluria group</taxon>
        <taxon>Zemynaea</taxon>
    </lineage>
</organism>
<evidence type="ECO:0000313" key="3">
    <source>
        <dbReference type="Proteomes" id="UP000298438"/>
    </source>
</evidence>
<reference evidence="2 3" key="1">
    <citation type="submission" date="2019-03" db="EMBL/GenBank/DDBJ databases">
        <title>Draft Genome Sequence of Massilia arenosa sp. nov., a Novel Massilia Species Isolated from a Sandy-loam Maize Soil.</title>
        <authorList>
            <person name="Raths R."/>
            <person name="Peta V."/>
            <person name="Bucking H."/>
        </authorList>
    </citation>
    <scope>NUCLEOTIDE SEQUENCE [LARGE SCALE GENOMIC DNA]</scope>
    <source>
        <strain evidence="2 3">MC02</strain>
    </source>
</reference>
<dbReference type="OrthoDB" id="213636at2"/>
<evidence type="ECO:0000313" key="2">
    <source>
        <dbReference type="EMBL" id="TFW13731.1"/>
    </source>
</evidence>
<dbReference type="NCBIfam" id="TIGR02246">
    <property type="entry name" value="SgcJ/EcaC family oxidoreductase"/>
    <property type="match status" value="1"/>
</dbReference>